<accession>A0ABP5TM88</accession>
<comment type="caution">
    <text evidence="3">The sequence shown here is derived from an EMBL/GenBank/DDBJ whole genome shotgun (WGS) entry which is preliminary data.</text>
</comment>
<reference evidence="4" key="1">
    <citation type="journal article" date="2019" name="Int. J. Syst. Evol. Microbiol.">
        <title>The Global Catalogue of Microorganisms (GCM) 10K type strain sequencing project: providing services to taxonomists for standard genome sequencing and annotation.</title>
        <authorList>
            <consortium name="The Broad Institute Genomics Platform"/>
            <consortium name="The Broad Institute Genome Sequencing Center for Infectious Disease"/>
            <person name="Wu L."/>
            <person name="Ma J."/>
        </authorList>
    </citation>
    <scope>NUCLEOTIDE SEQUENCE [LARGE SCALE GENOMIC DNA]</scope>
    <source>
        <strain evidence="4">JCM 3272</strain>
    </source>
</reference>
<dbReference type="InterPro" id="IPR051603">
    <property type="entry name" value="Zinc-ADH_QOR/CCCR"/>
</dbReference>
<dbReference type="Gene3D" id="3.40.50.720">
    <property type="entry name" value="NAD(P)-binding Rossmann-like Domain"/>
    <property type="match status" value="1"/>
</dbReference>
<proteinExistence type="predicted"/>
<dbReference type="SUPFAM" id="SSF50129">
    <property type="entry name" value="GroES-like"/>
    <property type="match status" value="1"/>
</dbReference>
<name>A0ABP5TM88_9ACTN</name>
<feature type="domain" description="Enoyl reductase (ER)" evidence="2">
    <location>
        <begin position="10"/>
        <end position="297"/>
    </location>
</feature>
<dbReference type="InterPro" id="IPR036291">
    <property type="entry name" value="NAD(P)-bd_dom_sf"/>
</dbReference>
<protein>
    <submittedName>
        <fullName evidence="3">NADP-dependent oxidoreductase</fullName>
    </submittedName>
</protein>
<dbReference type="Gene3D" id="3.90.180.10">
    <property type="entry name" value="Medium-chain alcohol dehydrogenases, catalytic domain"/>
    <property type="match status" value="1"/>
</dbReference>
<evidence type="ECO:0000313" key="3">
    <source>
        <dbReference type="EMBL" id="GAA2356524.1"/>
    </source>
</evidence>
<dbReference type="CDD" id="cd05289">
    <property type="entry name" value="MDR_like_2"/>
    <property type="match status" value="1"/>
</dbReference>
<evidence type="ECO:0000313" key="4">
    <source>
        <dbReference type="Proteomes" id="UP001501444"/>
    </source>
</evidence>
<evidence type="ECO:0000259" key="2">
    <source>
        <dbReference type="SMART" id="SM00829"/>
    </source>
</evidence>
<dbReference type="EMBL" id="BAAARV010000038">
    <property type="protein sequence ID" value="GAA2356524.1"/>
    <property type="molecule type" value="Genomic_DNA"/>
</dbReference>
<dbReference type="InterPro" id="IPR020843">
    <property type="entry name" value="ER"/>
</dbReference>
<dbReference type="Proteomes" id="UP001501444">
    <property type="component" value="Unassembled WGS sequence"/>
</dbReference>
<dbReference type="Pfam" id="PF13602">
    <property type="entry name" value="ADH_zinc_N_2"/>
    <property type="match status" value="1"/>
</dbReference>
<dbReference type="SMART" id="SM00829">
    <property type="entry name" value="PKS_ER"/>
    <property type="match status" value="1"/>
</dbReference>
<organism evidence="3 4">
    <name type="scientific">Dactylosporangium salmoneum</name>
    <dbReference type="NCBI Taxonomy" id="53361"/>
    <lineage>
        <taxon>Bacteria</taxon>
        <taxon>Bacillati</taxon>
        <taxon>Actinomycetota</taxon>
        <taxon>Actinomycetes</taxon>
        <taxon>Micromonosporales</taxon>
        <taxon>Micromonosporaceae</taxon>
        <taxon>Dactylosporangium</taxon>
    </lineage>
</organism>
<sequence length="304" mass="30598">MRAVRYERIGGPEVLGVGEMEEPHAGPGEVRVRVRAAGISPVDVNLRAGHSPSAAGLRLPHVPGVDAAGVVDEVGEGADASEGDEVFGYVDVARLGGATAQYAVLRRWSARPASMPWAEAGAAGTGIETATRALDRLGVTAGATLLIDGAAGGVGSIAVQLAVARGARVLGTARPESHDFLAALGATPVPRLPTSLGPVDLALDVAGAGSLPELIRLTGTPAGVLTIADFSGPALGVPVSVGALGGEPEGTHGLAAAAVLHEQGLFRVPIQQVYAMSAAPQAHADFETGPRRGKLVIEVGPRLH</sequence>
<dbReference type="RefSeq" id="WP_344614862.1">
    <property type="nucleotide sequence ID" value="NZ_BAAARV010000038.1"/>
</dbReference>
<keyword evidence="4" id="KW-1185">Reference proteome</keyword>
<keyword evidence="1" id="KW-0521">NADP</keyword>
<dbReference type="InterPro" id="IPR011032">
    <property type="entry name" value="GroES-like_sf"/>
</dbReference>
<dbReference type="PANTHER" id="PTHR44154">
    <property type="entry name" value="QUINONE OXIDOREDUCTASE"/>
    <property type="match status" value="1"/>
</dbReference>
<dbReference type="Pfam" id="PF08240">
    <property type="entry name" value="ADH_N"/>
    <property type="match status" value="1"/>
</dbReference>
<dbReference type="SUPFAM" id="SSF51735">
    <property type="entry name" value="NAD(P)-binding Rossmann-fold domains"/>
    <property type="match status" value="1"/>
</dbReference>
<evidence type="ECO:0000256" key="1">
    <source>
        <dbReference type="ARBA" id="ARBA00022857"/>
    </source>
</evidence>
<dbReference type="InterPro" id="IPR013154">
    <property type="entry name" value="ADH-like_N"/>
</dbReference>
<dbReference type="PANTHER" id="PTHR44154:SF1">
    <property type="entry name" value="QUINONE OXIDOREDUCTASE"/>
    <property type="match status" value="1"/>
</dbReference>
<gene>
    <name evidence="3" type="ORF">GCM10010170_049410</name>
</gene>